<keyword evidence="11" id="KW-1185">Reference proteome</keyword>
<dbReference type="OrthoDB" id="9808002at2"/>
<dbReference type="InterPro" id="IPR015424">
    <property type="entry name" value="PyrdxlP-dep_Trfase"/>
</dbReference>
<evidence type="ECO:0000256" key="4">
    <source>
        <dbReference type="ARBA" id="ARBA00022723"/>
    </source>
</evidence>
<gene>
    <name evidence="10" type="ORF">Krac_5884</name>
</gene>
<dbReference type="GO" id="GO:0046872">
    <property type="term" value="F:metal ion binding"/>
    <property type="evidence" value="ECO:0007669"/>
    <property type="project" value="UniProtKB-KW"/>
</dbReference>
<feature type="domain" description="Aminotransferase class V" evidence="9">
    <location>
        <begin position="10"/>
        <end position="369"/>
    </location>
</feature>
<dbReference type="EC" id="2.8.1.7" evidence="10"/>
<evidence type="ECO:0000256" key="6">
    <source>
        <dbReference type="ARBA" id="ARBA00023004"/>
    </source>
</evidence>
<dbReference type="STRING" id="485913.Krac_5884"/>
<evidence type="ECO:0000259" key="9">
    <source>
        <dbReference type="Pfam" id="PF00266"/>
    </source>
</evidence>
<dbReference type="InterPro" id="IPR015422">
    <property type="entry name" value="PyrdxlP-dep_Trfase_small"/>
</dbReference>
<organism evidence="10 11">
    <name type="scientific">Ktedonobacter racemifer DSM 44963</name>
    <dbReference type="NCBI Taxonomy" id="485913"/>
    <lineage>
        <taxon>Bacteria</taxon>
        <taxon>Bacillati</taxon>
        <taxon>Chloroflexota</taxon>
        <taxon>Ktedonobacteria</taxon>
        <taxon>Ktedonobacterales</taxon>
        <taxon>Ktedonobacteraceae</taxon>
        <taxon>Ktedonobacter</taxon>
    </lineage>
</organism>
<evidence type="ECO:0000256" key="3">
    <source>
        <dbReference type="ARBA" id="ARBA00022679"/>
    </source>
</evidence>
<keyword evidence="5" id="KW-0663">Pyridoxal phosphate</keyword>
<evidence type="ECO:0000256" key="2">
    <source>
        <dbReference type="ARBA" id="ARBA00006490"/>
    </source>
</evidence>
<name>D6TX46_KTERA</name>
<keyword evidence="4" id="KW-0479">Metal-binding</keyword>
<comment type="similarity">
    <text evidence="2">Belongs to the class-V pyridoxal-phosphate-dependent aminotransferase family. NifS/IscS subfamily.</text>
</comment>
<keyword evidence="6" id="KW-0408">Iron</keyword>
<comment type="cofactor">
    <cofactor evidence="1">
        <name>pyridoxal 5'-phosphate</name>
        <dbReference type="ChEBI" id="CHEBI:597326"/>
    </cofactor>
</comment>
<proteinExistence type="inferred from homology"/>
<evidence type="ECO:0000256" key="8">
    <source>
        <dbReference type="ARBA" id="ARBA00050776"/>
    </source>
</evidence>
<dbReference type="InterPro" id="IPR000192">
    <property type="entry name" value="Aminotrans_V_dom"/>
</dbReference>
<dbReference type="Gene3D" id="3.40.640.10">
    <property type="entry name" value="Type I PLP-dependent aspartate aminotransferase-like (Major domain)"/>
    <property type="match status" value="1"/>
</dbReference>
<dbReference type="AlphaFoldDB" id="D6TX46"/>
<dbReference type="SUPFAM" id="SSF53383">
    <property type="entry name" value="PLP-dependent transferases"/>
    <property type="match status" value="1"/>
</dbReference>
<dbReference type="PANTHER" id="PTHR11601">
    <property type="entry name" value="CYSTEINE DESULFURYLASE FAMILY MEMBER"/>
    <property type="match status" value="1"/>
</dbReference>
<dbReference type="GO" id="GO:0051536">
    <property type="term" value="F:iron-sulfur cluster binding"/>
    <property type="evidence" value="ECO:0007669"/>
    <property type="project" value="UniProtKB-KW"/>
</dbReference>
<sequence>MNANTRPKPIYMDYHATTPMDPRVVERMLYYMTQAFGNASSTDHTYGDEAEAAVTAAARHIATLLDTAPRNIIFTSGATESINLALQGHCNARTPRQRIAVSPTEHKAVLDTCQALQQQGKAILTWLHVDQQGRIDLDHLKRVCQTGIDLICIMAANNEIGTVAPIQEIANIAAQYNAAYFCDATQGVGKIPIDFDAAGITYLALSAHKMYGPKGSGALIVQPGANLLPLIHGGGHQQGMRSGTLNVPGIVGLGEACKLRSQEMDQDEPVIQAKRDHLQNLLQAHIPQLVINGDLHHRLAGNLHISIPGLNNSILIAHLRHKLAISTGSACTSGIEAPSHVLQAIHLPSNLIEGALRISIGKFTTTADIINTAHILIQAQAAIAQKQ</sequence>
<keyword evidence="3 10" id="KW-0808">Transferase</keyword>
<dbReference type="Gene3D" id="3.90.1150.10">
    <property type="entry name" value="Aspartate Aminotransferase, domain 1"/>
    <property type="match status" value="1"/>
</dbReference>
<reference evidence="10 11" key="1">
    <citation type="journal article" date="2011" name="Stand. Genomic Sci.">
        <title>Non-contiguous finished genome sequence and contextual data of the filamentous soil bacterium Ktedonobacter racemifer type strain (SOSP1-21).</title>
        <authorList>
            <person name="Chang Y.J."/>
            <person name="Land M."/>
            <person name="Hauser L."/>
            <person name="Chertkov O."/>
            <person name="Del Rio T.G."/>
            <person name="Nolan M."/>
            <person name="Copeland A."/>
            <person name="Tice H."/>
            <person name="Cheng J.F."/>
            <person name="Lucas S."/>
            <person name="Han C."/>
            <person name="Goodwin L."/>
            <person name="Pitluck S."/>
            <person name="Ivanova N."/>
            <person name="Ovchinikova G."/>
            <person name="Pati A."/>
            <person name="Chen A."/>
            <person name="Palaniappan K."/>
            <person name="Mavromatis K."/>
            <person name="Liolios K."/>
            <person name="Brettin T."/>
            <person name="Fiebig A."/>
            <person name="Rohde M."/>
            <person name="Abt B."/>
            <person name="Goker M."/>
            <person name="Detter J.C."/>
            <person name="Woyke T."/>
            <person name="Bristow J."/>
            <person name="Eisen J.A."/>
            <person name="Markowitz V."/>
            <person name="Hugenholtz P."/>
            <person name="Kyrpides N.C."/>
            <person name="Klenk H.P."/>
            <person name="Lapidus A."/>
        </authorList>
    </citation>
    <scope>NUCLEOTIDE SEQUENCE [LARGE SCALE GENOMIC DNA]</scope>
    <source>
        <strain evidence="11">DSM 44963</strain>
    </source>
</reference>
<dbReference type="Gene3D" id="1.10.260.50">
    <property type="match status" value="1"/>
</dbReference>
<comment type="caution">
    <text evidence="10">The sequence shown here is derived from an EMBL/GenBank/DDBJ whole genome shotgun (WGS) entry which is preliminary data.</text>
</comment>
<evidence type="ECO:0000256" key="1">
    <source>
        <dbReference type="ARBA" id="ARBA00001933"/>
    </source>
</evidence>
<dbReference type="eggNOG" id="COG1104">
    <property type="taxonomic scope" value="Bacteria"/>
</dbReference>
<dbReference type="GO" id="GO:0031071">
    <property type="term" value="F:cysteine desulfurase activity"/>
    <property type="evidence" value="ECO:0007669"/>
    <property type="project" value="UniProtKB-EC"/>
</dbReference>
<dbReference type="RefSeq" id="WP_007916548.1">
    <property type="nucleotide sequence ID" value="NZ_ADVG01000003.1"/>
</dbReference>
<keyword evidence="7" id="KW-0411">Iron-sulfur</keyword>
<evidence type="ECO:0000313" key="10">
    <source>
        <dbReference type="EMBL" id="EFH84779.1"/>
    </source>
</evidence>
<accession>D6TX46</accession>
<comment type="catalytic activity">
    <reaction evidence="8">
        <text>(sulfur carrier)-H + L-cysteine = (sulfur carrier)-SH + L-alanine</text>
        <dbReference type="Rhea" id="RHEA:43892"/>
        <dbReference type="Rhea" id="RHEA-COMP:14737"/>
        <dbReference type="Rhea" id="RHEA-COMP:14739"/>
        <dbReference type="ChEBI" id="CHEBI:29917"/>
        <dbReference type="ChEBI" id="CHEBI:35235"/>
        <dbReference type="ChEBI" id="CHEBI:57972"/>
        <dbReference type="ChEBI" id="CHEBI:64428"/>
        <dbReference type="EC" id="2.8.1.7"/>
    </reaction>
</comment>
<dbReference type="Pfam" id="PF00266">
    <property type="entry name" value="Aminotran_5"/>
    <property type="match status" value="1"/>
</dbReference>
<dbReference type="InParanoid" id="D6TX46"/>
<protein>
    <submittedName>
        <fullName evidence="10">Cysteine desulfurase</fullName>
        <ecNumber evidence="10">2.8.1.7</ecNumber>
    </submittedName>
</protein>
<evidence type="ECO:0000256" key="7">
    <source>
        <dbReference type="ARBA" id="ARBA00023014"/>
    </source>
</evidence>
<dbReference type="Proteomes" id="UP000004508">
    <property type="component" value="Unassembled WGS sequence"/>
</dbReference>
<dbReference type="PANTHER" id="PTHR11601:SF34">
    <property type="entry name" value="CYSTEINE DESULFURASE"/>
    <property type="match status" value="1"/>
</dbReference>
<dbReference type="PIRSF" id="PIRSF005572">
    <property type="entry name" value="NifS"/>
    <property type="match status" value="1"/>
</dbReference>
<evidence type="ECO:0000313" key="11">
    <source>
        <dbReference type="Proteomes" id="UP000004508"/>
    </source>
</evidence>
<dbReference type="InterPro" id="IPR016454">
    <property type="entry name" value="Cysteine_dSase"/>
</dbReference>
<evidence type="ECO:0000256" key="5">
    <source>
        <dbReference type="ARBA" id="ARBA00022898"/>
    </source>
</evidence>
<dbReference type="EMBL" id="ADVG01000003">
    <property type="protein sequence ID" value="EFH84779.1"/>
    <property type="molecule type" value="Genomic_DNA"/>
</dbReference>
<dbReference type="InterPro" id="IPR015421">
    <property type="entry name" value="PyrdxlP-dep_Trfase_major"/>
</dbReference>